<protein>
    <submittedName>
        <fullName evidence="3">(pine wood nematode) hypothetical protein</fullName>
    </submittedName>
</protein>
<accession>A0A1I7RVN1</accession>
<dbReference type="EMBL" id="CAJFCV020000001">
    <property type="protein sequence ID" value="CAG9081909.1"/>
    <property type="molecule type" value="Genomic_DNA"/>
</dbReference>
<evidence type="ECO:0000313" key="4">
    <source>
        <dbReference type="EMBL" id="CAG9081909.1"/>
    </source>
</evidence>
<dbReference type="Proteomes" id="UP000659654">
    <property type="component" value="Unassembled WGS sequence"/>
</dbReference>
<evidence type="ECO:0000256" key="1">
    <source>
        <dbReference type="SAM" id="MobiDB-lite"/>
    </source>
</evidence>
<feature type="region of interest" description="Disordered" evidence="1">
    <location>
        <begin position="23"/>
        <end position="269"/>
    </location>
</feature>
<feature type="compositionally biased region" description="Basic and acidic residues" evidence="1">
    <location>
        <begin position="126"/>
        <end position="140"/>
    </location>
</feature>
<evidence type="ECO:0000313" key="5">
    <source>
        <dbReference type="Proteomes" id="UP000095284"/>
    </source>
</evidence>
<feature type="chain" id="PRO_5035399603" evidence="2">
    <location>
        <begin position="21"/>
        <end position="290"/>
    </location>
</feature>
<reference evidence="7" key="1">
    <citation type="submission" date="2016-11" db="UniProtKB">
        <authorList>
            <consortium name="WormBaseParasite"/>
        </authorList>
    </citation>
    <scope>IDENTIFICATION</scope>
</reference>
<dbReference type="WBParaSite" id="BXY_0479300.1">
    <property type="protein sequence ID" value="BXY_0479300.1"/>
    <property type="gene ID" value="BXY_0479300"/>
</dbReference>
<keyword evidence="2" id="KW-0732">Signal</keyword>
<feature type="signal peptide" evidence="2">
    <location>
        <begin position="1"/>
        <end position="20"/>
    </location>
</feature>
<organism evidence="5 7">
    <name type="scientific">Bursaphelenchus xylophilus</name>
    <name type="common">Pinewood nematode worm</name>
    <name type="synonym">Aphelenchoides xylophilus</name>
    <dbReference type="NCBI Taxonomy" id="6326"/>
    <lineage>
        <taxon>Eukaryota</taxon>
        <taxon>Metazoa</taxon>
        <taxon>Ecdysozoa</taxon>
        <taxon>Nematoda</taxon>
        <taxon>Chromadorea</taxon>
        <taxon>Rhabditida</taxon>
        <taxon>Tylenchina</taxon>
        <taxon>Tylenchomorpha</taxon>
        <taxon>Aphelenchoidea</taxon>
        <taxon>Aphelenchoididae</taxon>
        <taxon>Bursaphelenchus</taxon>
    </lineage>
</organism>
<proteinExistence type="predicted"/>
<evidence type="ECO:0000313" key="7">
    <source>
        <dbReference type="WBParaSite" id="BXY_0479300.1"/>
    </source>
</evidence>
<evidence type="ECO:0000313" key="6">
    <source>
        <dbReference type="Proteomes" id="UP000659654"/>
    </source>
</evidence>
<keyword evidence="6" id="KW-1185">Reference proteome</keyword>
<dbReference type="EMBL" id="CAJFDI010000001">
    <property type="protein sequence ID" value="CAD5208541.1"/>
    <property type="molecule type" value="Genomic_DNA"/>
</dbReference>
<gene>
    <name evidence="3" type="ORF">BXYJ_LOCUS777</name>
</gene>
<dbReference type="Proteomes" id="UP000095284">
    <property type="component" value="Unplaced"/>
</dbReference>
<feature type="compositionally biased region" description="Basic and acidic residues" evidence="1">
    <location>
        <begin position="210"/>
        <end position="260"/>
    </location>
</feature>
<feature type="compositionally biased region" description="Basic residues" evidence="1">
    <location>
        <begin position="79"/>
        <end position="98"/>
    </location>
</feature>
<sequence length="290" mass="32255">MLFHLIAPFLVFTYIWLSCGKNNGGHRAITKPKKSDKKVGDKTTEEKGPKGSKKKSEAKKRQERQEDETSSPGGSCSKSSRKAAKKKGSRPLGTKRKTEKAPAKAVSKPKSRPKTPKPLDNMNINKKPDSTADEHRDLPPVKRGPSFDSLIRNIEKQRAKPKEDDESTDLRTPSWIKEPRSKSKLEKNPTGGMVNELQTPANPPKSPKKPKVEAESKPAGEPEVKNPGEPEAKTPPEPEVKTPREPSIKEYTARSYKEPPEPALVDNLDTGSCYFPIEAKKKEVGHWKLD</sequence>
<feature type="compositionally biased region" description="Basic and acidic residues" evidence="1">
    <location>
        <begin position="177"/>
        <end position="187"/>
    </location>
</feature>
<feature type="compositionally biased region" description="Basic and acidic residues" evidence="1">
    <location>
        <begin position="37"/>
        <end position="49"/>
    </location>
</feature>
<evidence type="ECO:0000256" key="2">
    <source>
        <dbReference type="SAM" id="SignalP"/>
    </source>
</evidence>
<dbReference type="AlphaFoldDB" id="A0A1I7RVN1"/>
<feature type="compositionally biased region" description="Basic and acidic residues" evidence="1">
    <location>
        <begin position="153"/>
        <end position="163"/>
    </location>
</feature>
<evidence type="ECO:0000313" key="3">
    <source>
        <dbReference type="EMBL" id="CAD5208541.1"/>
    </source>
</evidence>
<reference evidence="4" key="2">
    <citation type="submission" date="2020-08" db="EMBL/GenBank/DDBJ databases">
        <authorList>
            <person name="Kikuchi T."/>
        </authorList>
    </citation>
    <scope>NUCLEOTIDE SEQUENCE</scope>
    <source>
        <strain evidence="3">Ka4C1</strain>
    </source>
</reference>
<name>A0A1I7RVN1_BURXY</name>
<dbReference type="Proteomes" id="UP000582659">
    <property type="component" value="Unassembled WGS sequence"/>
</dbReference>